<sequence>MSLSILEIKNYVSPRWCQNGHLQTVWRKLFGAIPVLPRLFRERWETPDDDFLDLDFMGFSAEKLKGNQDPIVLCLHGFEGSSEAKYIKGMLYAVGQMGWRGVALNFRSCSGEMNRQPRFYHSGETSDLNWVMERLSLRYPDAPFFVVGFSLGGNVLLRYLGEGGATAASLIQAAVAISVPYDLGMVARRIDTGFMRVYGQNFLKTLKEKMIQKAVRYPSLIDPIRVASIKSYIEFENRAFAPLHHFKDAKDYWRQCSAQYFLEGVSCPTLILHSEDDPFLPGAHLPKKIFEASKWLVPEISKNGGHVGFMQGALPWRVNYWAEARTMVFFSKFLNETQKNGEY</sequence>
<dbReference type="Gene3D" id="3.40.50.1820">
    <property type="entry name" value="alpha/beta hydrolase"/>
    <property type="match status" value="1"/>
</dbReference>
<keyword evidence="3" id="KW-0378">Hydrolase</keyword>
<dbReference type="Pfam" id="PF00561">
    <property type="entry name" value="Abhydrolase_1"/>
    <property type="match status" value="1"/>
</dbReference>
<dbReference type="AlphaFoldDB" id="A0A3B1CT10"/>
<dbReference type="PANTHER" id="PTHR10794:SF94">
    <property type="entry name" value="ESTERASE YHET-RELATED"/>
    <property type="match status" value="1"/>
</dbReference>
<protein>
    <submittedName>
        <fullName evidence="3">Hydrolase, alpha/beta fold family</fullName>
    </submittedName>
</protein>
<dbReference type="InterPro" id="IPR012020">
    <property type="entry name" value="ABHD4"/>
</dbReference>
<dbReference type="PIRSF" id="PIRSF005211">
    <property type="entry name" value="Ab_hydro_YheT"/>
    <property type="match status" value="1"/>
</dbReference>
<evidence type="ECO:0000313" key="3">
    <source>
        <dbReference type="EMBL" id="VAX33736.1"/>
    </source>
</evidence>
<dbReference type="InterPro" id="IPR029058">
    <property type="entry name" value="AB_hydrolase_fold"/>
</dbReference>
<accession>A0A3B1CT10</accession>
<dbReference type="InterPro" id="IPR050960">
    <property type="entry name" value="AB_hydrolase_4_sf"/>
</dbReference>
<dbReference type="GO" id="GO:0047372">
    <property type="term" value="F:monoacylglycerol lipase activity"/>
    <property type="evidence" value="ECO:0007669"/>
    <property type="project" value="TreeGrafter"/>
</dbReference>
<dbReference type="EMBL" id="UOGF01000119">
    <property type="protein sequence ID" value="VAX33736.1"/>
    <property type="molecule type" value="Genomic_DNA"/>
</dbReference>
<comment type="similarity">
    <text evidence="1">Belongs to the AB hydrolase superfamily. AB hydrolase 4 family.</text>
</comment>
<proteinExistence type="inferred from homology"/>
<gene>
    <name evidence="3" type="ORF">MNBD_NITROSPIRAE01-872</name>
</gene>
<dbReference type="GO" id="GO:0034338">
    <property type="term" value="F:short-chain carboxylesterase activity"/>
    <property type="evidence" value="ECO:0007669"/>
    <property type="project" value="TreeGrafter"/>
</dbReference>
<name>A0A3B1CT10_9ZZZZ</name>
<evidence type="ECO:0000259" key="2">
    <source>
        <dbReference type="Pfam" id="PF00561"/>
    </source>
</evidence>
<dbReference type="InterPro" id="IPR000073">
    <property type="entry name" value="AB_hydrolase_1"/>
</dbReference>
<evidence type="ECO:0000256" key="1">
    <source>
        <dbReference type="ARBA" id="ARBA00010884"/>
    </source>
</evidence>
<feature type="domain" description="AB hydrolase-1" evidence="2">
    <location>
        <begin position="70"/>
        <end position="311"/>
    </location>
</feature>
<reference evidence="3" key="1">
    <citation type="submission" date="2018-06" db="EMBL/GenBank/DDBJ databases">
        <authorList>
            <person name="Zhirakovskaya E."/>
        </authorList>
    </citation>
    <scope>NUCLEOTIDE SEQUENCE</scope>
</reference>
<dbReference type="PANTHER" id="PTHR10794">
    <property type="entry name" value="ABHYDROLASE DOMAIN-CONTAINING PROTEIN"/>
    <property type="match status" value="1"/>
</dbReference>
<organism evidence="3">
    <name type="scientific">hydrothermal vent metagenome</name>
    <dbReference type="NCBI Taxonomy" id="652676"/>
    <lineage>
        <taxon>unclassified sequences</taxon>
        <taxon>metagenomes</taxon>
        <taxon>ecological metagenomes</taxon>
    </lineage>
</organism>
<dbReference type="SUPFAM" id="SSF53474">
    <property type="entry name" value="alpha/beta-Hydrolases"/>
    <property type="match status" value="1"/>
</dbReference>